<dbReference type="PANTHER" id="PTHR37423">
    <property type="entry name" value="SOLUBLE LYTIC MUREIN TRANSGLYCOSYLASE-RELATED"/>
    <property type="match status" value="1"/>
</dbReference>
<evidence type="ECO:0000259" key="7">
    <source>
        <dbReference type="Pfam" id="PF13525"/>
    </source>
</evidence>
<comment type="caution">
    <text evidence="8">The sequence shown here is derived from an EMBL/GenBank/DDBJ whole genome shotgun (WGS) entry which is preliminary data.</text>
</comment>
<comment type="function">
    <text evidence="6">Part of the outer membrane protein assembly complex, which is involved in assembly and insertion of beta-barrel proteins into the outer membrane.</text>
</comment>
<comment type="similarity">
    <text evidence="6">Belongs to the BamD family.</text>
</comment>
<dbReference type="Gene3D" id="1.25.40.10">
    <property type="entry name" value="Tetratricopeptide repeat domain"/>
    <property type="match status" value="1"/>
</dbReference>
<dbReference type="GO" id="GO:0043165">
    <property type="term" value="P:Gram-negative-bacterium-type cell outer membrane assembly"/>
    <property type="evidence" value="ECO:0007669"/>
    <property type="project" value="UniProtKB-UniRule"/>
</dbReference>
<dbReference type="AlphaFoldDB" id="A0AA41YZQ6"/>
<dbReference type="Pfam" id="PF13525">
    <property type="entry name" value="YfiO"/>
    <property type="match status" value="1"/>
</dbReference>
<dbReference type="SUPFAM" id="SSF48452">
    <property type="entry name" value="TPR-like"/>
    <property type="match status" value="1"/>
</dbReference>
<dbReference type="NCBIfam" id="TIGR03302">
    <property type="entry name" value="OM_YfiO"/>
    <property type="match status" value="1"/>
</dbReference>
<proteinExistence type="inferred from homology"/>
<dbReference type="GO" id="GO:0051205">
    <property type="term" value="P:protein insertion into membrane"/>
    <property type="evidence" value="ECO:0007669"/>
    <property type="project" value="UniProtKB-UniRule"/>
</dbReference>
<dbReference type="InterPro" id="IPR039565">
    <property type="entry name" value="BamD-like"/>
</dbReference>
<comment type="subcellular location">
    <subcellularLocation>
        <location evidence="6">Cell outer membrane</location>
    </subcellularLocation>
</comment>
<name>A0AA41YZQ6_9HYPH</name>
<dbReference type="HAMAP" id="MF_00922">
    <property type="entry name" value="OM_assembly_BamD"/>
    <property type="match status" value="1"/>
</dbReference>
<evidence type="ECO:0000256" key="4">
    <source>
        <dbReference type="ARBA" id="ARBA00023237"/>
    </source>
</evidence>
<keyword evidence="5" id="KW-0449">Lipoprotein</keyword>
<evidence type="ECO:0000256" key="3">
    <source>
        <dbReference type="ARBA" id="ARBA00023139"/>
    </source>
</evidence>
<keyword evidence="3" id="KW-0564">Palmitate</keyword>
<accession>A0AA41YZQ6</accession>
<dbReference type="CDD" id="cd15830">
    <property type="entry name" value="BamD"/>
    <property type="match status" value="1"/>
</dbReference>
<protein>
    <recommendedName>
        <fullName evidence="6">Outer membrane protein assembly factor BamD</fullName>
    </recommendedName>
</protein>
<reference evidence="8" key="1">
    <citation type="submission" date="2022-05" db="EMBL/GenBank/DDBJ databases">
        <authorList>
            <person name="Pankratov T."/>
        </authorList>
    </citation>
    <scope>NUCLEOTIDE SEQUENCE</scope>
    <source>
        <strain evidence="8">BP6-180914</strain>
    </source>
</reference>
<evidence type="ECO:0000256" key="1">
    <source>
        <dbReference type="ARBA" id="ARBA00022729"/>
    </source>
</evidence>
<organism evidence="8 9">
    <name type="scientific">Lichenifustis flavocetrariae</name>
    <dbReference type="NCBI Taxonomy" id="2949735"/>
    <lineage>
        <taxon>Bacteria</taxon>
        <taxon>Pseudomonadati</taxon>
        <taxon>Pseudomonadota</taxon>
        <taxon>Alphaproteobacteria</taxon>
        <taxon>Hyphomicrobiales</taxon>
        <taxon>Lichenihabitantaceae</taxon>
        <taxon>Lichenifustis</taxon>
    </lineage>
</organism>
<dbReference type="EMBL" id="JAMOIM010000021">
    <property type="protein sequence ID" value="MCW6511109.1"/>
    <property type="molecule type" value="Genomic_DNA"/>
</dbReference>
<dbReference type="PANTHER" id="PTHR37423:SF1">
    <property type="entry name" value="OUTER MEMBRANE PROTEIN ASSEMBLY FACTOR BAMD"/>
    <property type="match status" value="1"/>
</dbReference>
<dbReference type="InterPro" id="IPR011990">
    <property type="entry name" value="TPR-like_helical_dom_sf"/>
</dbReference>
<evidence type="ECO:0000313" key="9">
    <source>
        <dbReference type="Proteomes" id="UP001165667"/>
    </source>
</evidence>
<evidence type="ECO:0000313" key="8">
    <source>
        <dbReference type="EMBL" id="MCW6511109.1"/>
    </source>
</evidence>
<feature type="chain" id="PRO_5041498818" description="Outer membrane protein assembly factor BamD" evidence="6">
    <location>
        <begin position="29"/>
        <end position="292"/>
    </location>
</feature>
<dbReference type="RefSeq" id="WP_282587485.1">
    <property type="nucleotide sequence ID" value="NZ_JAMOIM010000021.1"/>
</dbReference>
<evidence type="ECO:0000256" key="2">
    <source>
        <dbReference type="ARBA" id="ARBA00023136"/>
    </source>
</evidence>
<keyword evidence="4 6" id="KW-0998">Cell outer membrane</keyword>
<dbReference type="InterPro" id="IPR017689">
    <property type="entry name" value="BamD"/>
</dbReference>
<keyword evidence="9" id="KW-1185">Reference proteome</keyword>
<dbReference type="GO" id="GO:1990063">
    <property type="term" value="C:Bam protein complex"/>
    <property type="evidence" value="ECO:0007669"/>
    <property type="project" value="TreeGrafter"/>
</dbReference>
<keyword evidence="2 6" id="KW-0472">Membrane</keyword>
<gene>
    <name evidence="6" type="primary">bamD</name>
    <name evidence="8" type="ORF">M8523_24170</name>
</gene>
<keyword evidence="1 6" id="KW-0732">Signal</keyword>
<feature type="signal peptide" evidence="6">
    <location>
        <begin position="1"/>
        <end position="28"/>
    </location>
</feature>
<dbReference type="Proteomes" id="UP001165667">
    <property type="component" value="Unassembled WGS sequence"/>
</dbReference>
<comment type="subunit">
    <text evidence="6">Part of the Bam complex.</text>
</comment>
<sequence precursor="true">MSAKTSFRSAVRVSARASLFGLALLPLAGCSTFENLNPFAGEKYETKILPDVPADDIYNQGVARLQNKDTEGATKKFGQLEKDFAYSDYARKGLLMQTYAQYQGGSYDDAIESGARYYKLYPNTPDAPYALYLQAMSYYSQVPDISRDQAQAGKALALFEEIVTKYPNSEYANDSKYKIQVTRDQLAGKEMSVGRFYLARKNYTAAINRFREVLAKYQTTRHTEEALMRLTEAYMGLGITDEAQTAAAILGHNFPDSEWYKDSFALLKDNGLEPHENQDSWISKAFRKIGLT</sequence>
<evidence type="ECO:0000256" key="5">
    <source>
        <dbReference type="ARBA" id="ARBA00023288"/>
    </source>
</evidence>
<feature type="domain" description="Outer membrane lipoprotein BamD-like" evidence="7">
    <location>
        <begin position="51"/>
        <end position="247"/>
    </location>
</feature>
<evidence type="ECO:0000256" key="6">
    <source>
        <dbReference type="HAMAP-Rule" id="MF_00922"/>
    </source>
</evidence>